<dbReference type="PANTHER" id="PTHR11444:SF1">
    <property type="entry name" value="FUMARATE HYDRATASE, MITOCHONDRIAL"/>
    <property type="match status" value="1"/>
</dbReference>
<dbReference type="PANTHER" id="PTHR11444">
    <property type="entry name" value="ASPARTATEAMMONIA/ARGININOSUCCINATE/ADENYLOSUCCINATE LYASE"/>
    <property type="match status" value="1"/>
</dbReference>
<dbReference type="UniPathway" id="UPA00223">
    <property type="reaction ID" value="UER01007"/>
</dbReference>
<comment type="subunit">
    <text evidence="4">Homotetramer.</text>
</comment>
<dbReference type="Pfam" id="PF00206">
    <property type="entry name" value="Lyase_1"/>
    <property type="match status" value="1"/>
</dbReference>
<sequence length="477" mass="50124">MQKLPIGTNATGSRAESDSMGQIEVPAAHYWGAQTQRSLLHFSIGTAADRMPAGIPHAFGYVKKAAALVNARAGRLDQAKAEAIAAAADEVISGALDDEFPLFVWQTGSGTQTNMNANEVIANRASQLLGGKIGAGRLVHPNDDVNMAQSSNDTFPTAMHVAAVLELRHRTIPSLEALTAAIEDKARLWADVVKIGRTHLQDAVPLTVGQEWSGWARQMRDALANLERSIDGLLELAAGGTAVGTGLNAPAGFAEAIAEEIATLAGQPFRTAPNKFAALGGLDAMVAGMAGLRGVAVALLKIANDIRWLASGPRCGLGELTLPENEPGSSIMPGKVNPTQCEAMVMVCTQVLGEDAAVAFAGSQGQLNLNVMRPVIIMNFLRSARILGDAAGTFRRYTIEGTELNRARIAELLDRSLMLVTALAPVIGYDKAAKIAHKAHVEGSTLREAALASGWIDGPAFDEAVRPELMVGPMPAI</sequence>
<dbReference type="PRINTS" id="PR00149">
    <property type="entry name" value="FUMRATELYASE"/>
</dbReference>
<comment type="caution">
    <text evidence="7">The sequence shown here is derived from an EMBL/GenBank/DDBJ whole genome shotgun (WGS) entry which is preliminary data.</text>
</comment>
<comment type="function">
    <text evidence="4">Involved in the TCA cycle. Catalyzes the stereospecific interconversion of fumarate to L-malate.</text>
</comment>
<dbReference type="EC" id="4.2.1.2" evidence="4"/>
<comment type="miscellaneous">
    <text evidence="4">There are 2 substrate-binding sites: the catalytic A site, and the non-catalytic B site that may play a role in the transfer of substrate or product between the active site and the solvent. Alternatively, the B site may bind allosteric effectors.</text>
</comment>
<dbReference type="InterPro" id="IPR018951">
    <property type="entry name" value="Fumarase_C_C"/>
</dbReference>
<keyword evidence="8" id="KW-1185">Reference proteome</keyword>
<dbReference type="InterPro" id="IPR008948">
    <property type="entry name" value="L-Aspartase-like"/>
</dbReference>
<organism evidence="7 8">
    <name type="scientific">Teichococcus deserti</name>
    <dbReference type="NCBI Taxonomy" id="1817963"/>
    <lineage>
        <taxon>Bacteria</taxon>
        <taxon>Pseudomonadati</taxon>
        <taxon>Pseudomonadota</taxon>
        <taxon>Alphaproteobacteria</taxon>
        <taxon>Acetobacterales</taxon>
        <taxon>Roseomonadaceae</taxon>
        <taxon>Roseomonas</taxon>
    </lineage>
</organism>
<keyword evidence="2 4" id="KW-0816">Tricarboxylic acid cycle</keyword>
<feature type="site" description="Important for catalytic activity" evidence="4">
    <location>
        <position position="342"/>
    </location>
</feature>
<feature type="domain" description="Fumarate lyase N-terminal" evidence="5">
    <location>
        <begin position="21"/>
        <end position="353"/>
    </location>
</feature>
<reference evidence="7 8" key="1">
    <citation type="submission" date="2016-10" db="EMBL/GenBank/DDBJ databases">
        <title>Draft Genome sequence of Roseomonas sp. strain M3.</title>
        <authorList>
            <person name="Subhash Y."/>
            <person name="Lee S."/>
        </authorList>
    </citation>
    <scope>NUCLEOTIDE SEQUENCE [LARGE SCALE GENOMIC DNA]</scope>
    <source>
        <strain evidence="7 8">M3</strain>
    </source>
</reference>
<evidence type="ECO:0000256" key="3">
    <source>
        <dbReference type="ARBA" id="ARBA00023239"/>
    </source>
</evidence>
<evidence type="ECO:0000256" key="2">
    <source>
        <dbReference type="ARBA" id="ARBA00022532"/>
    </source>
</evidence>
<dbReference type="GO" id="GO:0006106">
    <property type="term" value="P:fumarate metabolic process"/>
    <property type="evidence" value="ECO:0007669"/>
    <property type="project" value="InterPro"/>
</dbReference>
<dbReference type="Gene3D" id="1.20.200.10">
    <property type="entry name" value="Fumarase/aspartase (Central domain)"/>
    <property type="match status" value="1"/>
</dbReference>
<feature type="domain" description="Fumarase C C-terminal" evidence="6">
    <location>
        <begin position="419"/>
        <end position="471"/>
    </location>
</feature>
<keyword evidence="3 4" id="KW-0456">Lyase</keyword>
<feature type="binding site" evidence="4">
    <location>
        <begin position="335"/>
        <end position="337"/>
    </location>
    <ligand>
        <name>substrate</name>
    </ligand>
</feature>
<dbReference type="GO" id="GO:0004333">
    <property type="term" value="F:fumarate hydratase activity"/>
    <property type="evidence" value="ECO:0007669"/>
    <property type="project" value="UniProtKB-UniRule"/>
</dbReference>
<keyword evidence="4" id="KW-0963">Cytoplasm</keyword>
<dbReference type="FunFam" id="1.10.275.10:FF:000001">
    <property type="entry name" value="Fumarate hydratase, mitochondrial"/>
    <property type="match status" value="1"/>
</dbReference>
<feature type="binding site" evidence="4">
    <location>
        <position position="198"/>
    </location>
    <ligand>
        <name>substrate</name>
    </ligand>
</feature>
<dbReference type="GO" id="GO:0006099">
    <property type="term" value="P:tricarboxylic acid cycle"/>
    <property type="evidence" value="ECO:0007669"/>
    <property type="project" value="UniProtKB-UniRule"/>
</dbReference>
<comment type="pathway">
    <text evidence="4">Carbohydrate metabolism; tricarboxylic acid cycle; (S)-malate from fumarate: step 1/1.</text>
</comment>
<dbReference type="GO" id="GO:0005737">
    <property type="term" value="C:cytoplasm"/>
    <property type="evidence" value="ECO:0007669"/>
    <property type="project" value="UniProtKB-SubCell"/>
</dbReference>
<dbReference type="InterPro" id="IPR022761">
    <property type="entry name" value="Fumarate_lyase_N"/>
</dbReference>
<dbReference type="SUPFAM" id="SSF48557">
    <property type="entry name" value="L-aspartase-like"/>
    <property type="match status" value="1"/>
</dbReference>
<gene>
    <name evidence="4" type="primary">fumC</name>
    <name evidence="7" type="ORF">BKE38_26585</name>
</gene>
<dbReference type="OrthoDB" id="9802809at2"/>
<dbReference type="EMBL" id="MLCO01000354">
    <property type="protein sequence ID" value="ONG45372.1"/>
    <property type="molecule type" value="Genomic_DNA"/>
</dbReference>
<feature type="active site" evidence="4">
    <location>
        <position position="329"/>
    </location>
</feature>
<dbReference type="InterPro" id="IPR020557">
    <property type="entry name" value="Fumarate_lyase_CS"/>
</dbReference>
<dbReference type="HAMAP" id="MF_00743">
    <property type="entry name" value="FumaraseC"/>
    <property type="match status" value="1"/>
</dbReference>
<dbReference type="CDD" id="cd01362">
    <property type="entry name" value="Fumarase_classII"/>
    <property type="match status" value="1"/>
</dbReference>
<accession>A0A1V2GUN6</accession>
<name>A0A1V2GUN6_9PROT</name>
<dbReference type="GO" id="GO:0006108">
    <property type="term" value="P:malate metabolic process"/>
    <property type="evidence" value="ECO:0007669"/>
    <property type="project" value="TreeGrafter"/>
</dbReference>
<comment type="subcellular location">
    <subcellularLocation>
        <location evidence="4">Cytoplasm</location>
    </subcellularLocation>
</comment>
<feature type="binding site" evidence="4">
    <location>
        <begin position="109"/>
        <end position="111"/>
    </location>
    <ligand>
        <name>substrate</name>
    </ligand>
</feature>
<feature type="binding site" evidence="4">
    <location>
        <begin position="150"/>
        <end position="152"/>
    </location>
    <ligand>
        <name>substrate</name>
    </ligand>
</feature>
<dbReference type="Proteomes" id="UP000188879">
    <property type="component" value="Unassembled WGS sequence"/>
</dbReference>
<dbReference type="RefSeq" id="WP_076960282.1">
    <property type="nucleotide sequence ID" value="NZ_MLCO01000354.1"/>
</dbReference>
<dbReference type="InterPro" id="IPR005677">
    <property type="entry name" value="Fum_hydII"/>
</dbReference>
<dbReference type="InterPro" id="IPR024083">
    <property type="entry name" value="Fumarase/histidase_N"/>
</dbReference>
<dbReference type="Gene3D" id="1.10.275.10">
    <property type="entry name" value="Fumarase/aspartase (N-terminal domain)"/>
    <property type="match status" value="1"/>
</dbReference>
<dbReference type="InterPro" id="IPR000362">
    <property type="entry name" value="Fumarate_lyase_fam"/>
</dbReference>
<protein>
    <recommendedName>
        <fullName evidence="4">Fumarate hydratase class II</fullName>
        <shortName evidence="4">Fumarase C</shortName>
        <ecNumber evidence="4">4.2.1.2</ecNumber>
    </recommendedName>
    <alternativeName>
        <fullName evidence="4">Aerobic fumarase</fullName>
    </alternativeName>
    <alternativeName>
        <fullName evidence="4">Iron-independent fumarase</fullName>
    </alternativeName>
</protein>
<evidence type="ECO:0000313" key="8">
    <source>
        <dbReference type="Proteomes" id="UP000188879"/>
    </source>
</evidence>
<evidence type="ECO:0000259" key="6">
    <source>
        <dbReference type="Pfam" id="PF10415"/>
    </source>
</evidence>
<evidence type="ECO:0000313" key="7">
    <source>
        <dbReference type="EMBL" id="ONG45372.1"/>
    </source>
</evidence>
<dbReference type="PROSITE" id="PS00163">
    <property type="entry name" value="FUMARATE_LYASES"/>
    <property type="match status" value="1"/>
</dbReference>
<evidence type="ECO:0000256" key="1">
    <source>
        <dbReference type="ARBA" id="ARBA00009084"/>
    </source>
</evidence>
<proteinExistence type="inferred from homology"/>
<feature type="active site" description="Proton donor/acceptor" evidence="4">
    <location>
        <position position="199"/>
    </location>
</feature>
<dbReference type="NCBIfam" id="TIGR00979">
    <property type="entry name" value="fumC_II"/>
    <property type="match status" value="1"/>
</dbReference>
<dbReference type="FunFam" id="1.20.200.10:FF:000001">
    <property type="entry name" value="Fumarate hydratase, mitochondrial"/>
    <property type="match status" value="1"/>
</dbReference>
<evidence type="ECO:0000259" key="5">
    <source>
        <dbReference type="Pfam" id="PF00206"/>
    </source>
</evidence>
<evidence type="ECO:0000256" key="4">
    <source>
        <dbReference type="HAMAP-Rule" id="MF_00743"/>
    </source>
</evidence>
<feature type="binding site" evidence="4">
    <location>
        <position position="330"/>
    </location>
    <ligand>
        <name>substrate</name>
    </ligand>
</feature>
<comment type="catalytic activity">
    <reaction evidence="4">
        <text>(S)-malate = fumarate + H2O</text>
        <dbReference type="Rhea" id="RHEA:12460"/>
        <dbReference type="ChEBI" id="CHEBI:15377"/>
        <dbReference type="ChEBI" id="CHEBI:15589"/>
        <dbReference type="ChEBI" id="CHEBI:29806"/>
        <dbReference type="EC" id="4.2.1.2"/>
    </reaction>
</comment>
<dbReference type="Gene3D" id="1.10.40.30">
    <property type="entry name" value="Fumarase/aspartase (C-terminal domain)"/>
    <property type="match status" value="1"/>
</dbReference>
<comment type="similarity">
    <text evidence="1 4">Belongs to the class-II fumarase/aspartase family. Fumarase subfamily.</text>
</comment>
<feature type="binding site" description="in site B" evidence="4">
    <location>
        <begin position="140"/>
        <end position="143"/>
    </location>
    <ligand>
        <name>substrate</name>
    </ligand>
</feature>
<dbReference type="FunFam" id="1.10.40.30:FF:000002">
    <property type="entry name" value="Fumarate hydratase class II"/>
    <property type="match status" value="1"/>
</dbReference>
<dbReference type="Pfam" id="PF10415">
    <property type="entry name" value="FumaraseC_C"/>
    <property type="match status" value="1"/>
</dbReference>
<dbReference type="AlphaFoldDB" id="A0A1V2GUN6"/>